<sequence>MNDTFSNNQIKVNGLPNLDAIKFTPLNSRYGNVILIRLTIIVLVLTVIGCTPLFAHDFIPELELPMGLQIAAIAFTSILSLLIVVVNLLGFKKKGYAIRERDIIYKSGLINRTETVIPFNRVQHVGIYESALLRVFDLCTVEFFTAGGAMGDLKIPGLSKEDGDRLKAYVIQNINQENKTVKSSEHNTAECTCCQEGGHNTCEHNTAECTCCQEGGHDTCENNTAECTCCQEGGHDTCENNTAECTCCQEGGHNISEHSCCTEKPLSHTNISNNA</sequence>
<keyword evidence="4" id="KW-1185">Reference proteome</keyword>
<accession>A0A1G8CNF4</accession>
<gene>
    <name evidence="3" type="ORF">SAMN05421818_104148</name>
</gene>
<dbReference type="EMBL" id="FNDQ01000004">
    <property type="protein sequence ID" value="SDH47077.1"/>
    <property type="molecule type" value="Genomic_DNA"/>
</dbReference>
<evidence type="ECO:0000256" key="1">
    <source>
        <dbReference type="SAM" id="Phobius"/>
    </source>
</evidence>
<dbReference type="STRING" id="702745.SAMN05421818_104148"/>
<dbReference type="PANTHER" id="PTHR34473">
    <property type="entry name" value="UPF0699 TRANSMEMBRANE PROTEIN YDBS"/>
    <property type="match status" value="1"/>
</dbReference>
<evidence type="ECO:0000259" key="2">
    <source>
        <dbReference type="Pfam" id="PF03703"/>
    </source>
</evidence>
<dbReference type="PANTHER" id="PTHR34473:SF2">
    <property type="entry name" value="UPF0699 TRANSMEMBRANE PROTEIN YDBT"/>
    <property type="match status" value="1"/>
</dbReference>
<reference evidence="4" key="1">
    <citation type="submission" date="2016-10" db="EMBL/GenBank/DDBJ databases">
        <authorList>
            <person name="Varghese N."/>
            <person name="Submissions S."/>
        </authorList>
    </citation>
    <scope>NUCLEOTIDE SEQUENCE [LARGE SCALE GENOMIC DNA]</scope>
    <source>
        <strain evidence="4">DSM 23313</strain>
    </source>
</reference>
<dbReference type="Proteomes" id="UP000243588">
    <property type="component" value="Unassembled WGS sequence"/>
</dbReference>
<feature type="transmembrane region" description="Helical" evidence="1">
    <location>
        <begin position="34"/>
        <end position="55"/>
    </location>
</feature>
<keyword evidence="1" id="KW-0472">Membrane</keyword>
<dbReference type="Pfam" id="PF03703">
    <property type="entry name" value="bPH_2"/>
    <property type="match status" value="1"/>
</dbReference>
<keyword evidence="1" id="KW-1133">Transmembrane helix</keyword>
<dbReference type="InterPro" id="IPR005182">
    <property type="entry name" value="YdbS-like_PH"/>
</dbReference>
<evidence type="ECO:0000313" key="4">
    <source>
        <dbReference type="Proteomes" id="UP000243588"/>
    </source>
</evidence>
<proteinExistence type="predicted"/>
<evidence type="ECO:0000313" key="3">
    <source>
        <dbReference type="EMBL" id="SDH47077.1"/>
    </source>
</evidence>
<feature type="transmembrane region" description="Helical" evidence="1">
    <location>
        <begin position="67"/>
        <end position="91"/>
    </location>
</feature>
<keyword evidence="1" id="KW-0812">Transmembrane</keyword>
<organism evidence="3 4">
    <name type="scientific">Myroides phaeus</name>
    <dbReference type="NCBI Taxonomy" id="702745"/>
    <lineage>
        <taxon>Bacteria</taxon>
        <taxon>Pseudomonadati</taxon>
        <taxon>Bacteroidota</taxon>
        <taxon>Flavobacteriia</taxon>
        <taxon>Flavobacteriales</taxon>
        <taxon>Flavobacteriaceae</taxon>
        <taxon>Myroides</taxon>
    </lineage>
</organism>
<name>A0A1G8CNF4_9FLAO</name>
<feature type="domain" description="YdbS-like PH" evidence="2">
    <location>
        <begin position="94"/>
        <end position="169"/>
    </location>
</feature>
<protein>
    <submittedName>
        <fullName evidence="3">Membrane protein YdbS, contains bPH2 (Pleckstrin homology) domain</fullName>
    </submittedName>
</protein>
<dbReference type="AlphaFoldDB" id="A0A1G8CNF4"/>
<dbReference type="RefSeq" id="WP_090406363.1">
    <property type="nucleotide sequence ID" value="NZ_FNDQ01000004.1"/>
</dbReference>